<proteinExistence type="predicted"/>
<accession>A0A8H7PY98</accession>
<evidence type="ECO:0000256" key="1">
    <source>
        <dbReference type="SAM" id="MobiDB-lite"/>
    </source>
</evidence>
<dbReference type="AlphaFoldDB" id="A0A8H7PY98"/>
<dbReference type="Proteomes" id="UP000654370">
    <property type="component" value="Unassembled WGS sequence"/>
</dbReference>
<feature type="compositionally biased region" description="Basic and acidic residues" evidence="1">
    <location>
        <begin position="266"/>
        <end position="281"/>
    </location>
</feature>
<reference evidence="2" key="1">
    <citation type="submission" date="2020-12" db="EMBL/GenBank/DDBJ databases">
        <title>Metabolic potential, ecology and presence of endohyphal bacteria is reflected in genomic diversity of Mucoromycotina.</title>
        <authorList>
            <person name="Muszewska A."/>
            <person name="Okrasinska A."/>
            <person name="Steczkiewicz K."/>
            <person name="Drgas O."/>
            <person name="Orlowska M."/>
            <person name="Perlinska-Lenart U."/>
            <person name="Aleksandrzak-Piekarczyk T."/>
            <person name="Szatraj K."/>
            <person name="Zielenkiewicz U."/>
            <person name="Pilsyk S."/>
            <person name="Malc E."/>
            <person name="Mieczkowski P."/>
            <person name="Kruszewska J.S."/>
            <person name="Biernat P."/>
            <person name="Pawlowska J."/>
        </authorList>
    </citation>
    <scope>NUCLEOTIDE SEQUENCE</scope>
    <source>
        <strain evidence="2">WA0000067209</strain>
    </source>
</reference>
<dbReference type="EMBL" id="JAEPQZ010000004">
    <property type="protein sequence ID" value="KAG2182477.1"/>
    <property type="molecule type" value="Genomic_DNA"/>
</dbReference>
<dbReference type="OrthoDB" id="2394876at2759"/>
<evidence type="ECO:0000313" key="2">
    <source>
        <dbReference type="EMBL" id="KAG2182477.1"/>
    </source>
</evidence>
<feature type="compositionally biased region" description="Polar residues" evidence="1">
    <location>
        <begin position="299"/>
        <end position="318"/>
    </location>
</feature>
<keyword evidence="3" id="KW-1185">Reference proteome</keyword>
<evidence type="ECO:0000313" key="3">
    <source>
        <dbReference type="Proteomes" id="UP000654370"/>
    </source>
</evidence>
<gene>
    <name evidence="2" type="ORF">INT43_007407</name>
</gene>
<name>A0A8H7PY98_MORIS</name>
<sequence length="338" mass="38258">MTDSNIANAVKYLDETYEPSNIKKQRDRTDLLHLVRSYVNDLLEQELYGKYMLPDDRCGFWPQKEVASKLGGGHKGFADVWPIDRSAHLVGVEHQHVTHSNALTDIPAEKKVADFETGLDMMISEIFGSYESEQRQSGTRDSSIFELDSDVYQQLKHNGEKETNDILDYVAKLIDQMLACKQAATQNNINWKSIGMTPPNFTAKALKHVTRPHVGVDSIDWRVVMHCAKHIGVPESVLESSQKRLEDWYAARGDRPYDISKALGDKRRTFGDKPRTSEKKPPHLPPRRYAASKEVFLATTRTPNTRSRSALQPENTMDANEETSTSKRPRLAAESASE</sequence>
<organism evidence="2 3">
    <name type="scientific">Mortierella isabellina</name>
    <name type="common">Filamentous fungus</name>
    <name type="synonym">Umbelopsis isabellina</name>
    <dbReference type="NCBI Taxonomy" id="91625"/>
    <lineage>
        <taxon>Eukaryota</taxon>
        <taxon>Fungi</taxon>
        <taxon>Fungi incertae sedis</taxon>
        <taxon>Mucoromycota</taxon>
        <taxon>Mucoromycotina</taxon>
        <taxon>Umbelopsidomycetes</taxon>
        <taxon>Umbelopsidales</taxon>
        <taxon>Umbelopsidaceae</taxon>
        <taxon>Umbelopsis</taxon>
    </lineage>
</organism>
<comment type="caution">
    <text evidence="2">The sequence shown here is derived from an EMBL/GenBank/DDBJ whole genome shotgun (WGS) entry which is preliminary data.</text>
</comment>
<feature type="region of interest" description="Disordered" evidence="1">
    <location>
        <begin position="266"/>
        <end position="338"/>
    </location>
</feature>
<protein>
    <submittedName>
        <fullName evidence="2">Uncharacterized protein</fullName>
    </submittedName>
</protein>